<dbReference type="EMBL" id="OKRB01000013">
    <property type="protein sequence ID" value="SPE17696.1"/>
    <property type="molecule type" value="Genomic_DNA"/>
</dbReference>
<protein>
    <recommendedName>
        <fullName evidence="3">DUF3788 family protein</fullName>
    </recommendedName>
</protein>
<dbReference type="AlphaFoldDB" id="A0A2N9L2Z2"/>
<reference evidence="2" key="1">
    <citation type="submission" date="2018-02" db="EMBL/GenBank/DDBJ databases">
        <authorList>
            <person name="Hausmann B."/>
        </authorList>
    </citation>
    <scope>NUCLEOTIDE SEQUENCE [LARGE SCALE GENOMIC DNA]</scope>
    <source>
        <strain evidence="2">Peat soil MAG SbA5</strain>
    </source>
</reference>
<dbReference type="Proteomes" id="UP000239735">
    <property type="component" value="Unassembled WGS sequence"/>
</dbReference>
<evidence type="ECO:0008006" key="3">
    <source>
        <dbReference type="Google" id="ProtNLM"/>
    </source>
</evidence>
<evidence type="ECO:0000313" key="2">
    <source>
        <dbReference type="Proteomes" id="UP000239735"/>
    </source>
</evidence>
<organism evidence="1 2">
    <name type="scientific">Candidatus Sulfuritelmatomonas gaucii</name>
    <dbReference type="NCBI Taxonomy" id="2043161"/>
    <lineage>
        <taxon>Bacteria</taxon>
        <taxon>Pseudomonadati</taxon>
        <taxon>Acidobacteriota</taxon>
        <taxon>Terriglobia</taxon>
        <taxon>Terriglobales</taxon>
        <taxon>Acidobacteriaceae</taxon>
        <taxon>Candidatus Sulfuritelmatomonas</taxon>
    </lineage>
</organism>
<sequence>MEFPNAFIGKKTPPTSKDVVSKLGPSALAWSELIQWLKQQGLACNEWHSVSPKYGWALLSVLKARRIAYLGPCDGCFRVSFVLGDKAIAAARASDLPKVVLKEIADSRRYAEGTGVRLTVNKPEDLPAIRKLVEIKLQN</sequence>
<gene>
    <name evidence="1" type="ORF">SBA5_110056</name>
</gene>
<dbReference type="Pfam" id="PF12663">
    <property type="entry name" value="DUF3788"/>
    <property type="match status" value="1"/>
</dbReference>
<name>A0A2N9L2Z2_9BACT</name>
<accession>A0A2N9L2Z2</accession>
<dbReference type="InterPro" id="IPR024265">
    <property type="entry name" value="DUF3788"/>
</dbReference>
<proteinExistence type="predicted"/>
<evidence type="ECO:0000313" key="1">
    <source>
        <dbReference type="EMBL" id="SPE17696.1"/>
    </source>
</evidence>